<proteinExistence type="predicted"/>
<dbReference type="PANTHER" id="PTHR40086:SF1">
    <property type="entry name" value="CELL CYCLE REGULATOR CCRZ"/>
    <property type="match status" value="1"/>
</dbReference>
<dbReference type="CDD" id="cd05151">
    <property type="entry name" value="ChoK-like"/>
    <property type="match status" value="1"/>
</dbReference>
<dbReference type="RefSeq" id="WP_263608212.1">
    <property type="nucleotide sequence ID" value="NZ_JAOVQM010000002.1"/>
</dbReference>
<protein>
    <submittedName>
        <fullName evidence="2">Phosphotransferase</fullName>
    </submittedName>
</protein>
<dbReference type="InterPro" id="IPR002575">
    <property type="entry name" value="Aminoglycoside_PTrfase"/>
</dbReference>
<feature type="domain" description="Aminoglycoside phosphotransferase" evidence="1">
    <location>
        <begin position="20"/>
        <end position="224"/>
    </location>
</feature>
<name>A0ABT2Y7T4_9MOLU</name>
<reference evidence="2" key="1">
    <citation type="submission" date="2022-09" db="EMBL/GenBank/DDBJ databases">
        <title>Novel Mycoplasma species identified in domestic and wild animals.</title>
        <authorList>
            <person name="Volokhov D.V."/>
            <person name="Furtak V.A."/>
            <person name="Zagorodnyaya T.A."/>
        </authorList>
    </citation>
    <scope>NUCLEOTIDE SEQUENCE</scope>
    <source>
        <strain evidence="2">Oakley</strain>
    </source>
</reference>
<dbReference type="SUPFAM" id="SSF56112">
    <property type="entry name" value="Protein kinase-like (PK-like)"/>
    <property type="match status" value="1"/>
</dbReference>
<keyword evidence="3" id="KW-1185">Reference proteome</keyword>
<gene>
    <name evidence="2" type="ORF">N7548_04325</name>
</gene>
<dbReference type="Gene3D" id="3.90.1200.10">
    <property type="match status" value="1"/>
</dbReference>
<evidence type="ECO:0000313" key="2">
    <source>
        <dbReference type="EMBL" id="MCV2232050.1"/>
    </source>
</evidence>
<dbReference type="InterPro" id="IPR011009">
    <property type="entry name" value="Kinase-like_dom_sf"/>
</dbReference>
<dbReference type="Proteomes" id="UP001177160">
    <property type="component" value="Unassembled WGS sequence"/>
</dbReference>
<accession>A0ABT2Y7T4</accession>
<dbReference type="EMBL" id="JAOVQM010000002">
    <property type="protein sequence ID" value="MCV2232050.1"/>
    <property type="molecule type" value="Genomic_DNA"/>
</dbReference>
<sequence length="284" mass="32813">MEQDIISLAQAILKTNVKVIERLMGGMSNYTYIIEANGKKYTFRKPGEKAENFVSRQIELKNIRLVEPLGITNHMVYLDLDSGIKICEYVEGKVLSTLDRKAYLKQVSDTLKVIHQSGLKAENDYNHVQRLTDYEAINHTISDRYLALKKTWLNWFEQYKGLPMVLCHGDAQPSNFVITADNKAMVVDFEFTGNNDPYYDIAQFGNIDFTDALALLDEYCNHQATSADKKRMIFYRMFLTLQWHQVATFKHEIGLSEKLHIPFDKVAIAYLDKAQALKEMYEEV</sequence>
<comment type="caution">
    <text evidence="2">The sequence shown here is derived from an EMBL/GenBank/DDBJ whole genome shotgun (WGS) entry which is preliminary data.</text>
</comment>
<dbReference type="PANTHER" id="PTHR40086">
    <property type="entry name" value="PHOSPHOTRANSFERASE YTMP-RELATED"/>
    <property type="match status" value="1"/>
</dbReference>
<evidence type="ECO:0000313" key="3">
    <source>
        <dbReference type="Proteomes" id="UP001177160"/>
    </source>
</evidence>
<dbReference type="InterPro" id="IPR052077">
    <property type="entry name" value="CcrZ_PhaseVar_Mediator"/>
</dbReference>
<dbReference type="Gene3D" id="3.30.200.20">
    <property type="entry name" value="Phosphorylase Kinase, domain 1"/>
    <property type="match status" value="1"/>
</dbReference>
<evidence type="ECO:0000259" key="1">
    <source>
        <dbReference type="Pfam" id="PF01636"/>
    </source>
</evidence>
<dbReference type="Pfam" id="PF01636">
    <property type="entry name" value="APH"/>
    <property type="match status" value="1"/>
</dbReference>
<organism evidence="2 3">
    <name type="scientific">Paracholeplasma manati</name>
    <dbReference type="NCBI Taxonomy" id="591373"/>
    <lineage>
        <taxon>Bacteria</taxon>
        <taxon>Bacillati</taxon>
        <taxon>Mycoplasmatota</taxon>
        <taxon>Mollicutes</taxon>
        <taxon>Acholeplasmatales</taxon>
        <taxon>Acholeplasmataceae</taxon>
        <taxon>Paracholeplasma</taxon>
    </lineage>
</organism>